<dbReference type="PROSITE" id="PS00135">
    <property type="entry name" value="TRYPSIN_SER"/>
    <property type="match status" value="1"/>
</dbReference>
<evidence type="ECO:0000313" key="3">
    <source>
        <dbReference type="EMBL" id="PYC83819.1"/>
    </source>
</evidence>
<dbReference type="InterPro" id="IPR009003">
    <property type="entry name" value="Peptidase_S1_PA"/>
</dbReference>
<feature type="compositionally biased region" description="Polar residues" evidence="1">
    <location>
        <begin position="185"/>
        <end position="209"/>
    </location>
</feature>
<dbReference type="AlphaFoldDB" id="A0A2V4NFD1"/>
<name>A0A2V4NFD1_9ACTN</name>
<dbReference type="InterPro" id="IPR003776">
    <property type="entry name" value="YcaO-like_dom"/>
</dbReference>
<evidence type="ECO:0000259" key="2">
    <source>
        <dbReference type="PROSITE" id="PS51664"/>
    </source>
</evidence>
<dbReference type="OrthoDB" id="4413809at2"/>
<comment type="caution">
    <text evidence="3">The sequence shown here is derived from an EMBL/GenBank/DDBJ whole genome shotgun (WGS) entry which is preliminary data.</text>
</comment>
<sequence>MLARPSWYWMTLRLTPALFGIPTFAAFVWSPLFPIVCAGSGSHMDPEVAVSRALTEAVQSRLTEISSTRDDIPSDLDLYWKGTPSAEVSAILATLPSGVSASVVPAKYSRADLHAARDKLLSGGKPIQLHVASSQKPIHINTIAPAVDGSGLQIGFDTNDGAVKAAASPLDGSVSTDEVKALTDSLTGVPTSVTNKPAPENTSRQQDSSPFYGGAALMNPTGGICSSGFAVAKSTGEHLLTTALHCDGGNGEFKTYWGGSAVGLSTTYNGYANDDILGLQLNGRSSAGYLYDGPALETDGYAKPVSGWGQNYVGDYVCTDGANSGVHCNVQLTQTDIGVGGVGGYWRPHTDLGFATSYTPDGIAAANGDSGGPVFVGRNNYTTDEARGTITALDRTVTCPSNEQVLDAGVRTPWCLAGVYYVPIGQTLSDMGWTLVTQ</sequence>
<dbReference type="Gene3D" id="2.40.10.10">
    <property type="entry name" value="Trypsin-like serine proteases"/>
    <property type="match status" value="2"/>
</dbReference>
<proteinExistence type="predicted"/>
<reference evidence="3 4" key="1">
    <citation type="submission" date="2018-03" db="EMBL/GenBank/DDBJ databases">
        <title>Bioinformatic expansion and discovery of thiopeptide antibiotics.</title>
        <authorList>
            <person name="Schwalen C.J."/>
            <person name="Hudson G.A."/>
            <person name="Mitchell D.A."/>
        </authorList>
    </citation>
    <scope>NUCLEOTIDE SEQUENCE [LARGE SCALE GENOMIC DNA]</scope>
    <source>
        <strain evidence="3 4">ATCC 21389</strain>
    </source>
</reference>
<dbReference type="EMBL" id="PYBW01000027">
    <property type="protein sequence ID" value="PYC83819.1"/>
    <property type="molecule type" value="Genomic_DNA"/>
</dbReference>
<dbReference type="PROSITE" id="PS51664">
    <property type="entry name" value="YCAO"/>
    <property type="match status" value="1"/>
</dbReference>
<dbReference type="RefSeq" id="WP_110667458.1">
    <property type="nucleotide sequence ID" value="NZ_PYBW01000027.1"/>
</dbReference>
<feature type="domain" description="YcaO" evidence="2">
    <location>
        <begin position="1"/>
        <end position="97"/>
    </location>
</feature>
<gene>
    <name evidence="3" type="ORF">C7C46_08410</name>
</gene>
<dbReference type="Pfam" id="PF02624">
    <property type="entry name" value="YcaO"/>
    <property type="match status" value="1"/>
</dbReference>
<evidence type="ECO:0000313" key="4">
    <source>
        <dbReference type="Proteomes" id="UP000248039"/>
    </source>
</evidence>
<dbReference type="Proteomes" id="UP000248039">
    <property type="component" value="Unassembled WGS sequence"/>
</dbReference>
<dbReference type="InterPro" id="IPR043504">
    <property type="entry name" value="Peptidase_S1_PA_chymotrypsin"/>
</dbReference>
<dbReference type="Gene3D" id="3.30.160.660">
    <property type="match status" value="1"/>
</dbReference>
<dbReference type="InterPro" id="IPR033116">
    <property type="entry name" value="TRYPSIN_SER"/>
</dbReference>
<dbReference type="SUPFAM" id="SSF50494">
    <property type="entry name" value="Trypsin-like serine proteases"/>
    <property type="match status" value="1"/>
</dbReference>
<feature type="region of interest" description="Disordered" evidence="1">
    <location>
        <begin position="185"/>
        <end position="213"/>
    </location>
</feature>
<evidence type="ECO:0000256" key="1">
    <source>
        <dbReference type="SAM" id="MobiDB-lite"/>
    </source>
</evidence>
<accession>A0A2V4NFD1</accession>
<protein>
    <recommendedName>
        <fullName evidence="2">YcaO domain-containing protein</fullName>
    </recommendedName>
</protein>
<organism evidence="3 4">
    <name type="scientific">Streptomyces tateyamensis</name>
    <dbReference type="NCBI Taxonomy" id="565073"/>
    <lineage>
        <taxon>Bacteria</taxon>
        <taxon>Bacillati</taxon>
        <taxon>Actinomycetota</taxon>
        <taxon>Actinomycetes</taxon>
        <taxon>Kitasatosporales</taxon>
        <taxon>Streptomycetaceae</taxon>
        <taxon>Streptomyces</taxon>
    </lineage>
</organism>
<keyword evidence="4" id="KW-1185">Reference proteome</keyword>